<sequence>MSMHSLTPHQGPPNPLCGVVIPVIYILTYLSSFGYTYSCFEMAEDLYDGEFWLPPQFLIDDDILMDFKKSTYNAKKSEGDVWFSREIDGGAYFHNDFPTGFGSFCPNSDLSSPVESVVGSTKTESDEEEYLTGLTKKLARFYHSRRVKSVFNKQVIHKKIVKNVFTKHSFLGAYNFFPHKSGVVEFDF</sequence>
<evidence type="ECO:0000313" key="2">
    <source>
        <dbReference type="EMBL" id="CAK9133897.1"/>
    </source>
</evidence>
<name>A0ABC8QNG8_9AQUA</name>
<evidence type="ECO:0000313" key="3">
    <source>
        <dbReference type="EMBL" id="CAK9133898.1"/>
    </source>
</evidence>
<dbReference type="EMBL" id="CAUOFW020000225">
    <property type="protein sequence ID" value="CAK9133898.1"/>
    <property type="molecule type" value="Genomic_DNA"/>
</dbReference>
<proteinExistence type="predicted"/>
<evidence type="ECO:0000313" key="4">
    <source>
        <dbReference type="Proteomes" id="UP001642360"/>
    </source>
</evidence>
<dbReference type="EMBL" id="CAUOFW020000225">
    <property type="protein sequence ID" value="CAK9133895.1"/>
    <property type="molecule type" value="Genomic_DNA"/>
</dbReference>
<dbReference type="Proteomes" id="UP001642360">
    <property type="component" value="Unassembled WGS sequence"/>
</dbReference>
<dbReference type="EMBL" id="CAUOFW020000225">
    <property type="protein sequence ID" value="CAK9133897.1"/>
    <property type="molecule type" value="Genomic_DNA"/>
</dbReference>
<organism evidence="2 4">
    <name type="scientific">Ilex paraguariensis</name>
    <name type="common">yerba mate</name>
    <dbReference type="NCBI Taxonomy" id="185542"/>
    <lineage>
        <taxon>Eukaryota</taxon>
        <taxon>Viridiplantae</taxon>
        <taxon>Streptophyta</taxon>
        <taxon>Embryophyta</taxon>
        <taxon>Tracheophyta</taxon>
        <taxon>Spermatophyta</taxon>
        <taxon>Magnoliopsida</taxon>
        <taxon>eudicotyledons</taxon>
        <taxon>Gunneridae</taxon>
        <taxon>Pentapetalae</taxon>
        <taxon>asterids</taxon>
        <taxon>campanulids</taxon>
        <taxon>Aquifoliales</taxon>
        <taxon>Aquifoliaceae</taxon>
        <taxon>Ilex</taxon>
    </lineage>
</organism>
<gene>
    <name evidence="1" type="ORF">ILEXP_LOCUS822</name>
    <name evidence="2" type="ORF">ILEXP_LOCUS824</name>
    <name evidence="3" type="ORF">ILEXP_LOCUS825</name>
</gene>
<keyword evidence="4" id="KW-1185">Reference proteome</keyword>
<evidence type="ECO:0000313" key="1">
    <source>
        <dbReference type="EMBL" id="CAK9133895.1"/>
    </source>
</evidence>
<reference evidence="2 4" key="1">
    <citation type="submission" date="2024-02" db="EMBL/GenBank/DDBJ databases">
        <authorList>
            <person name="Vignale AGUSTIN F."/>
            <person name="Sosa J E."/>
            <person name="Modenutti C."/>
        </authorList>
    </citation>
    <scope>NUCLEOTIDE SEQUENCE [LARGE SCALE GENOMIC DNA]</scope>
</reference>
<dbReference type="AlphaFoldDB" id="A0ABC8QNG8"/>
<comment type="caution">
    <text evidence="2">The sequence shown here is derived from an EMBL/GenBank/DDBJ whole genome shotgun (WGS) entry which is preliminary data.</text>
</comment>
<protein>
    <submittedName>
        <fullName evidence="2">Uncharacterized protein</fullName>
    </submittedName>
</protein>
<accession>A0ABC8QNG8</accession>